<name>A0ABR4YKQ8_9BACT</name>
<protein>
    <submittedName>
        <fullName evidence="2">Uncharacterized protein</fullName>
    </submittedName>
</protein>
<keyword evidence="1" id="KW-0812">Transmembrane</keyword>
<proteinExistence type="predicted"/>
<sequence length="115" mass="12649">MTDTMKFSTRLKYIFATLLMGAVVVFDHVWGGWLPDDYPYVVWIHYGLLVPVGFCLAVSLGMNTGNPERSVFAVTCGVAATVLLAVLPGIGMAVILNRFVPMIIGAFVQWLIVRK</sequence>
<evidence type="ECO:0000313" key="3">
    <source>
        <dbReference type="Proteomes" id="UP000030889"/>
    </source>
</evidence>
<feature type="transmembrane region" description="Helical" evidence="1">
    <location>
        <begin position="12"/>
        <end position="34"/>
    </location>
</feature>
<accession>A0ABR4YKQ8</accession>
<feature type="transmembrane region" description="Helical" evidence="1">
    <location>
        <begin position="40"/>
        <end position="59"/>
    </location>
</feature>
<dbReference type="Proteomes" id="UP000030889">
    <property type="component" value="Unassembled WGS sequence"/>
</dbReference>
<gene>
    <name evidence="2" type="ORF">LG35_02250</name>
</gene>
<keyword evidence="1" id="KW-1133">Transmembrane helix</keyword>
<dbReference type="EMBL" id="JRGF01000002">
    <property type="protein sequence ID" value="KHE42839.1"/>
    <property type="molecule type" value="Genomic_DNA"/>
</dbReference>
<feature type="transmembrane region" description="Helical" evidence="1">
    <location>
        <begin position="71"/>
        <end position="90"/>
    </location>
</feature>
<keyword evidence="1" id="KW-0472">Membrane</keyword>
<keyword evidence="3" id="KW-1185">Reference proteome</keyword>
<evidence type="ECO:0000256" key="1">
    <source>
        <dbReference type="SAM" id="Phobius"/>
    </source>
</evidence>
<evidence type="ECO:0000313" key="2">
    <source>
        <dbReference type="EMBL" id="KHE42839.1"/>
    </source>
</evidence>
<reference evidence="2 3" key="1">
    <citation type="submission" date="2014-09" db="EMBL/GenBank/DDBJ databases">
        <title>Alistipes sp. 627, sp. nov., a novel member of the family Rikenellaceae isolated from human faeces.</title>
        <authorList>
            <person name="Shkoporov A.N."/>
            <person name="Chaplin A.V."/>
            <person name="Motuzova O.V."/>
            <person name="Kafarskaia L.I."/>
            <person name="Khokhlova E.V."/>
            <person name="Efimov B.A."/>
        </authorList>
    </citation>
    <scope>NUCLEOTIDE SEQUENCE [LARGE SCALE GENOMIC DNA]</scope>
    <source>
        <strain evidence="2 3">627</strain>
    </source>
</reference>
<comment type="caution">
    <text evidence="2">The sequence shown here is derived from an EMBL/GenBank/DDBJ whole genome shotgun (WGS) entry which is preliminary data.</text>
</comment>
<feature type="transmembrane region" description="Helical" evidence="1">
    <location>
        <begin position="96"/>
        <end position="113"/>
    </location>
</feature>
<organism evidence="2 3">
    <name type="scientific">Alistipes inops</name>
    <dbReference type="NCBI Taxonomy" id="1501391"/>
    <lineage>
        <taxon>Bacteria</taxon>
        <taxon>Pseudomonadati</taxon>
        <taxon>Bacteroidota</taxon>
        <taxon>Bacteroidia</taxon>
        <taxon>Bacteroidales</taxon>
        <taxon>Rikenellaceae</taxon>
        <taxon>Alistipes</taxon>
    </lineage>
</organism>